<comment type="similarity">
    <text evidence="2">Belongs to the UPP synthase family.</text>
</comment>
<dbReference type="GO" id="GO:0008834">
    <property type="term" value="F:ditrans,polycis-undecaprenyl-diphosphate synthase [(2E,6E)-farnesyl-diphosphate specific] activity"/>
    <property type="evidence" value="ECO:0007669"/>
    <property type="project" value="TreeGrafter"/>
</dbReference>
<dbReference type="AlphaFoldDB" id="A0A512H8H5"/>
<feature type="binding site" evidence="2">
    <location>
        <position position="73"/>
    </location>
    <ligand>
        <name>substrate</name>
    </ligand>
</feature>
<dbReference type="SUPFAM" id="SSF64005">
    <property type="entry name" value="Undecaprenyl diphosphate synthase"/>
    <property type="match status" value="1"/>
</dbReference>
<keyword evidence="2" id="KW-0479">Metal-binding</keyword>
<feature type="active site" description="Proton acceptor" evidence="2">
    <location>
        <position position="72"/>
    </location>
</feature>
<comment type="cofactor">
    <cofactor evidence="2">
        <name>Mg(2+)</name>
        <dbReference type="ChEBI" id="CHEBI:18420"/>
    </cofactor>
    <text evidence="2">Binds 2 magnesium ions per subunit.</text>
</comment>
<evidence type="ECO:0000313" key="4">
    <source>
        <dbReference type="Proteomes" id="UP000321567"/>
    </source>
</evidence>
<protein>
    <recommendedName>
        <fullName evidence="2">Isoprenyl transferase</fullName>
        <ecNumber evidence="2">2.5.1.-</ecNumber>
    </recommendedName>
</protein>
<feature type="binding site" evidence="2">
    <location>
        <position position="41"/>
    </location>
    <ligand>
        <name>substrate</name>
    </ligand>
</feature>
<dbReference type="FunFam" id="3.40.1180.10:FF:000001">
    <property type="entry name" value="(2E,6E)-farnesyl-diphosphate-specific ditrans,polycis-undecaprenyl-diphosphate synthase"/>
    <property type="match status" value="1"/>
</dbReference>
<dbReference type="PANTHER" id="PTHR10291:SF0">
    <property type="entry name" value="DEHYDRODOLICHYL DIPHOSPHATE SYNTHASE 2"/>
    <property type="match status" value="1"/>
</dbReference>
<evidence type="ECO:0000313" key="3">
    <source>
        <dbReference type="EMBL" id="GEO81756.1"/>
    </source>
</evidence>
<dbReference type="GO" id="GO:0000287">
    <property type="term" value="F:magnesium ion binding"/>
    <property type="evidence" value="ECO:0007669"/>
    <property type="project" value="UniProtKB-UniRule"/>
</dbReference>
<keyword evidence="4" id="KW-1185">Reference proteome</keyword>
<dbReference type="Gene3D" id="3.40.1180.10">
    <property type="entry name" value="Decaprenyl diphosphate synthase-like"/>
    <property type="match status" value="1"/>
</dbReference>
<organism evidence="3 4">
    <name type="scientific">Pararhodospirillum oryzae</name>
    <dbReference type="NCBI Taxonomy" id="478448"/>
    <lineage>
        <taxon>Bacteria</taxon>
        <taxon>Pseudomonadati</taxon>
        <taxon>Pseudomonadota</taxon>
        <taxon>Alphaproteobacteria</taxon>
        <taxon>Rhodospirillales</taxon>
        <taxon>Rhodospirillaceae</taxon>
        <taxon>Pararhodospirillum</taxon>
    </lineage>
</organism>
<dbReference type="CDD" id="cd00475">
    <property type="entry name" value="Cis_IPPS"/>
    <property type="match status" value="1"/>
</dbReference>
<feature type="binding site" evidence="2">
    <location>
        <position position="75"/>
    </location>
    <ligand>
        <name>substrate</name>
    </ligand>
</feature>
<proteinExistence type="inferred from homology"/>
<dbReference type="GO" id="GO:0005829">
    <property type="term" value="C:cytosol"/>
    <property type="evidence" value="ECO:0007669"/>
    <property type="project" value="TreeGrafter"/>
</dbReference>
<dbReference type="PANTHER" id="PTHR10291">
    <property type="entry name" value="DEHYDRODOLICHYL DIPHOSPHATE SYNTHASE FAMILY MEMBER"/>
    <property type="match status" value="1"/>
</dbReference>
<dbReference type="InterPro" id="IPR001441">
    <property type="entry name" value="UPP_synth-like"/>
</dbReference>
<dbReference type="InterPro" id="IPR018520">
    <property type="entry name" value="UPP_synth-like_CS"/>
</dbReference>
<feature type="binding site" evidence="2">
    <location>
        <position position="29"/>
    </location>
    <ligand>
        <name>substrate</name>
    </ligand>
</feature>
<evidence type="ECO:0000256" key="1">
    <source>
        <dbReference type="ARBA" id="ARBA00022679"/>
    </source>
</evidence>
<evidence type="ECO:0000256" key="2">
    <source>
        <dbReference type="HAMAP-Rule" id="MF_01139"/>
    </source>
</evidence>
<name>A0A512H8H5_9PROT</name>
<dbReference type="InterPro" id="IPR036424">
    <property type="entry name" value="UPP_synth-like_sf"/>
</dbReference>
<feature type="binding site" evidence="2">
    <location>
        <position position="24"/>
    </location>
    <ligand>
        <name>Mg(2+)</name>
        <dbReference type="ChEBI" id="CHEBI:18420"/>
    </ligand>
</feature>
<reference evidence="3 4" key="1">
    <citation type="submission" date="2019-07" db="EMBL/GenBank/DDBJ databases">
        <title>Whole genome shotgun sequence of Rhodospirillum oryzae NBRC 107573.</title>
        <authorList>
            <person name="Hosoyama A."/>
            <person name="Uohara A."/>
            <person name="Ohji S."/>
            <person name="Ichikawa N."/>
        </authorList>
    </citation>
    <scope>NUCLEOTIDE SEQUENCE [LARGE SCALE GENOMIC DNA]</scope>
    <source>
        <strain evidence="3 4">NBRC 107573</strain>
    </source>
</reference>
<dbReference type="EMBL" id="BJZO01000047">
    <property type="protein sequence ID" value="GEO81756.1"/>
    <property type="molecule type" value="Genomic_DNA"/>
</dbReference>
<feature type="binding site" evidence="2">
    <location>
        <position position="211"/>
    </location>
    <ligand>
        <name>Mg(2+)</name>
        <dbReference type="ChEBI" id="CHEBI:18420"/>
    </ligand>
</feature>
<keyword evidence="2" id="KW-0460">Magnesium</keyword>
<dbReference type="PROSITE" id="PS01066">
    <property type="entry name" value="UPP_SYNTHASE"/>
    <property type="match status" value="1"/>
</dbReference>
<comment type="caution">
    <text evidence="3">The sequence shown here is derived from an EMBL/GenBank/DDBJ whole genome shotgun (WGS) entry which is preliminary data.</text>
</comment>
<sequence length="244" mass="27135">MSMETVPAPAGVAAAPLHVAIIMDGNGRWARARGLPRTAGHRQGAEAVRSVVEASPALGVTHLTLFGFSSENWKRPQGEVGDLLGLLRLYLNNEVRNLVKHGVRLRIIGRRDRFSREILDLFEDSENRTRANSGLNLTLALNYGARQEIVDAVRLFAREAVETGLDPESIDEAAFSRRLFTADLPDPDVLIRTSGEQRVSNFLLWQMAYAELVFSPVLWPDFSGRDLALAVEDFRARERRFGGV</sequence>
<accession>A0A512H8H5</accession>
<feature type="binding site" evidence="2">
    <location>
        <begin position="25"/>
        <end position="28"/>
    </location>
    <ligand>
        <name>substrate</name>
    </ligand>
</feature>
<feature type="binding site" evidence="2">
    <location>
        <begin position="198"/>
        <end position="200"/>
    </location>
    <ligand>
        <name>substrate</name>
    </ligand>
</feature>
<dbReference type="GO" id="GO:0016094">
    <property type="term" value="P:polyprenol biosynthetic process"/>
    <property type="evidence" value="ECO:0007669"/>
    <property type="project" value="TreeGrafter"/>
</dbReference>
<feature type="binding site" evidence="2">
    <location>
        <position position="192"/>
    </location>
    <ligand>
        <name>substrate</name>
    </ligand>
</feature>
<feature type="binding site" evidence="2">
    <location>
        <position position="37"/>
    </location>
    <ligand>
        <name>substrate</name>
    </ligand>
</feature>
<feature type="active site" evidence="2">
    <location>
        <position position="24"/>
    </location>
</feature>
<feature type="binding site" evidence="2">
    <location>
        <begin position="69"/>
        <end position="71"/>
    </location>
    <ligand>
        <name>substrate</name>
    </ligand>
</feature>
<gene>
    <name evidence="3" type="ORF">ROR02_18870</name>
</gene>
<dbReference type="Pfam" id="PF01255">
    <property type="entry name" value="Prenyltransf"/>
    <property type="match status" value="1"/>
</dbReference>
<dbReference type="EC" id="2.5.1.-" evidence="2"/>
<comment type="function">
    <text evidence="2">Catalyzes the condensation of isopentenyl diphosphate (IPP) with allylic pyrophosphates generating different type of terpenoids.</text>
</comment>
<dbReference type="HAMAP" id="MF_01139">
    <property type="entry name" value="ISPT"/>
    <property type="match status" value="1"/>
</dbReference>
<keyword evidence="1 2" id="KW-0808">Transferase</keyword>
<dbReference type="Proteomes" id="UP000321567">
    <property type="component" value="Unassembled WGS sequence"/>
</dbReference>
<dbReference type="NCBIfam" id="TIGR00055">
    <property type="entry name" value="uppS"/>
    <property type="match status" value="1"/>
</dbReference>
<comment type="subunit">
    <text evidence="2">Homodimer.</text>
</comment>